<sequence length="105" mass="12177">MNASLQCSRQQYAFHCHLYTSPSSQQPAASICGRFGNSFEHSFPMVLFLNFIYNFLYTMKAIHGVDDPYNFTSLFHQLCIRCNYVIFFCFLSEATSIEISFRSLN</sequence>
<dbReference type="Proteomes" id="UP000822688">
    <property type="component" value="Chromosome 2"/>
</dbReference>
<proteinExistence type="predicted"/>
<comment type="caution">
    <text evidence="1">The sequence shown here is derived from an EMBL/GenBank/DDBJ whole genome shotgun (WGS) entry which is preliminary data.</text>
</comment>
<dbReference type="EMBL" id="CM026422">
    <property type="protein sequence ID" value="KAG0588388.1"/>
    <property type="molecule type" value="Genomic_DNA"/>
</dbReference>
<accession>A0A8T0J077</accession>
<dbReference type="AlphaFoldDB" id="A0A8T0J077"/>
<gene>
    <name evidence="1" type="ORF">KC19_2G239800</name>
</gene>
<keyword evidence="2" id="KW-1185">Reference proteome</keyword>
<evidence type="ECO:0000313" key="1">
    <source>
        <dbReference type="EMBL" id="KAG0588388.1"/>
    </source>
</evidence>
<reference evidence="1" key="1">
    <citation type="submission" date="2020-06" db="EMBL/GenBank/DDBJ databases">
        <title>WGS assembly of Ceratodon purpureus strain R40.</title>
        <authorList>
            <person name="Carey S.B."/>
            <person name="Jenkins J."/>
            <person name="Shu S."/>
            <person name="Lovell J.T."/>
            <person name="Sreedasyam A."/>
            <person name="Maumus F."/>
            <person name="Tiley G.P."/>
            <person name="Fernandez-Pozo N."/>
            <person name="Barry K."/>
            <person name="Chen C."/>
            <person name="Wang M."/>
            <person name="Lipzen A."/>
            <person name="Daum C."/>
            <person name="Saski C.A."/>
            <person name="Payton A.C."/>
            <person name="Mcbreen J.C."/>
            <person name="Conrad R.E."/>
            <person name="Kollar L.M."/>
            <person name="Olsson S."/>
            <person name="Huttunen S."/>
            <person name="Landis J.B."/>
            <person name="Wickett N.J."/>
            <person name="Johnson M.G."/>
            <person name="Rensing S.A."/>
            <person name="Grimwood J."/>
            <person name="Schmutz J."/>
            <person name="Mcdaniel S.F."/>
        </authorList>
    </citation>
    <scope>NUCLEOTIDE SEQUENCE</scope>
    <source>
        <strain evidence="1">R40</strain>
    </source>
</reference>
<protein>
    <submittedName>
        <fullName evidence="1">Uncharacterized protein</fullName>
    </submittedName>
</protein>
<evidence type="ECO:0000313" key="2">
    <source>
        <dbReference type="Proteomes" id="UP000822688"/>
    </source>
</evidence>
<organism evidence="1 2">
    <name type="scientific">Ceratodon purpureus</name>
    <name type="common">Fire moss</name>
    <name type="synonym">Dicranum purpureum</name>
    <dbReference type="NCBI Taxonomy" id="3225"/>
    <lineage>
        <taxon>Eukaryota</taxon>
        <taxon>Viridiplantae</taxon>
        <taxon>Streptophyta</taxon>
        <taxon>Embryophyta</taxon>
        <taxon>Bryophyta</taxon>
        <taxon>Bryophytina</taxon>
        <taxon>Bryopsida</taxon>
        <taxon>Dicranidae</taxon>
        <taxon>Pseudoditrichales</taxon>
        <taxon>Ditrichaceae</taxon>
        <taxon>Ceratodon</taxon>
    </lineage>
</organism>
<name>A0A8T0J077_CERPU</name>